<evidence type="ECO:0000313" key="10">
    <source>
        <dbReference type="Proteomes" id="UP000028547"/>
    </source>
</evidence>
<feature type="transmembrane region" description="Helical" evidence="7">
    <location>
        <begin position="94"/>
        <end position="112"/>
    </location>
</feature>
<organism evidence="9 10">
    <name type="scientific">Archangium violaceum Cb vi76</name>
    <dbReference type="NCBI Taxonomy" id="1406225"/>
    <lineage>
        <taxon>Bacteria</taxon>
        <taxon>Pseudomonadati</taxon>
        <taxon>Myxococcota</taxon>
        <taxon>Myxococcia</taxon>
        <taxon>Myxococcales</taxon>
        <taxon>Cystobacterineae</taxon>
        <taxon>Archangiaceae</taxon>
        <taxon>Archangium</taxon>
    </lineage>
</organism>
<evidence type="ECO:0000256" key="2">
    <source>
        <dbReference type="ARBA" id="ARBA00009045"/>
    </source>
</evidence>
<feature type="domain" description="Peptidase S54 rhomboid" evidence="8">
    <location>
        <begin position="53"/>
        <end position="180"/>
    </location>
</feature>
<dbReference type="SUPFAM" id="SSF144091">
    <property type="entry name" value="Rhomboid-like"/>
    <property type="match status" value="1"/>
</dbReference>
<evidence type="ECO:0000256" key="3">
    <source>
        <dbReference type="ARBA" id="ARBA00022692"/>
    </source>
</evidence>
<evidence type="ECO:0000256" key="5">
    <source>
        <dbReference type="ARBA" id="ARBA00022989"/>
    </source>
</evidence>
<evidence type="ECO:0000256" key="4">
    <source>
        <dbReference type="ARBA" id="ARBA00022801"/>
    </source>
</evidence>
<dbReference type="AlphaFoldDB" id="A0A084SJN9"/>
<dbReference type="InterPro" id="IPR050925">
    <property type="entry name" value="Rhomboid_protease_S54"/>
</dbReference>
<dbReference type="GO" id="GO:0004252">
    <property type="term" value="F:serine-type endopeptidase activity"/>
    <property type="evidence" value="ECO:0007669"/>
    <property type="project" value="InterPro"/>
</dbReference>
<dbReference type="InterPro" id="IPR022764">
    <property type="entry name" value="Peptidase_S54_rhomboid_dom"/>
</dbReference>
<gene>
    <name evidence="9" type="ORF">Q664_39355</name>
</gene>
<keyword evidence="5 7" id="KW-1133">Transmembrane helix</keyword>
<feature type="transmembrane region" description="Helical" evidence="7">
    <location>
        <begin position="55"/>
        <end position="73"/>
    </location>
</feature>
<keyword evidence="4" id="KW-0378">Hydrolase</keyword>
<keyword evidence="9" id="KW-0645">Protease</keyword>
<keyword evidence="6 7" id="KW-0472">Membrane</keyword>
<dbReference type="InterPro" id="IPR035952">
    <property type="entry name" value="Rhomboid-like_sf"/>
</dbReference>
<dbReference type="PANTHER" id="PTHR43731">
    <property type="entry name" value="RHOMBOID PROTEASE"/>
    <property type="match status" value="1"/>
</dbReference>
<evidence type="ECO:0000313" key="9">
    <source>
        <dbReference type="EMBL" id="KFA88674.1"/>
    </source>
</evidence>
<dbReference type="Proteomes" id="UP000028547">
    <property type="component" value="Unassembled WGS sequence"/>
</dbReference>
<dbReference type="GO" id="GO:0016020">
    <property type="term" value="C:membrane"/>
    <property type="evidence" value="ECO:0007669"/>
    <property type="project" value="UniProtKB-SubCell"/>
</dbReference>
<dbReference type="PANTHER" id="PTHR43731:SF14">
    <property type="entry name" value="PRESENILIN-ASSOCIATED RHOMBOID-LIKE PROTEIN, MITOCHONDRIAL"/>
    <property type="match status" value="1"/>
</dbReference>
<sequence length="214" mass="22523">MRQPWPPVCAAVLGGSVALFVLDLLLARSGANPGALGPVFQRIALFGPLVQNGEYWRVLSCVFSHGGPLHLAFNMWVGYSIGFPLERAIGSGRFLVLSLMAALGSSAFALFFNFDVPTVGASGMILGWAGAMVVIATREFRKSLFVWLAQVAVLSLLPGVSWAGHLGGFLFGVPVGFALLSGHRAFARAAPLLLAVATVAVYLTAHPERFSGPG</sequence>
<comment type="similarity">
    <text evidence="2">Belongs to the peptidase S54 family.</text>
</comment>
<name>A0A084SJN9_9BACT</name>
<evidence type="ECO:0000256" key="6">
    <source>
        <dbReference type="ARBA" id="ARBA00023136"/>
    </source>
</evidence>
<reference evidence="9 10" key="1">
    <citation type="submission" date="2014-07" db="EMBL/GenBank/DDBJ databases">
        <title>Draft Genome Sequence of Gephyronic Acid Producer, Cystobacter violaceus Strain Cb vi76.</title>
        <authorList>
            <person name="Stevens D.C."/>
            <person name="Young J."/>
            <person name="Carmichael R."/>
            <person name="Tan J."/>
            <person name="Taylor R.E."/>
        </authorList>
    </citation>
    <scope>NUCLEOTIDE SEQUENCE [LARGE SCALE GENOMIC DNA]</scope>
    <source>
        <strain evidence="9 10">Cb vi76</strain>
    </source>
</reference>
<dbReference type="Pfam" id="PF01694">
    <property type="entry name" value="Rhomboid"/>
    <property type="match status" value="1"/>
</dbReference>
<evidence type="ECO:0000256" key="7">
    <source>
        <dbReference type="SAM" id="Phobius"/>
    </source>
</evidence>
<dbReference type="Gene3D" id="1.20.1540.10">
    <property type="entry name" value="Rhomboid-like"/>
    <property type="match status" value="1"/>
</dbReference>
<feature type="transmembrane region" description="Helical" evidence="7">
    <location>
        <begin position="144"/>
        <end position="165"/>
    </location>
</feature>
<accession>A0A084SJN9</accession>
<feature type="transmembrane region" description="Helical" evidence="7">
    <location>
        <begin position="118"/>
        <end position="137"/>
    </location>
</feature>
<proteinExistence type="inferred from homology"/>
<keyword evidence="3 7" id="KW-0812">Transmembrane</keyword>
<comment type="caution">
    <text evidence="9">The sequence shown here is derived from an EMBL/GenBank/DDBJ whole genome shotgun (WGS) entry which is preliminary data.</text>
</comment>
<dbReference type="EMBL" id="JPMI01000277">
    <property type="protein sequence ID" value="KFA88674.1"/>
    <property type="molecule type" value="Genomic_DNA"/>
</dbReference>
<evidence type="ECO:0000256" key="1">
    <source>
        <dbReference type="ARBA" id="ARBA00004141"/>
    </source>
</evidence>
<comment type="subcellular location">
    <subcellularLocation>
        <location evidence="1">Membrane</location>
        <topology evidence="1">Multi-pass membrane protein</topology>
    </subcellularLocation>
</comment>
<dbReference type="GO" id="GO:0006508">
    <property type="term" value="P:proteolysis"/>
    <property type="evidence" value="ECO:0007669"/>
    <property type="project" value="UniProtKB-KW"/>
</dbReference>
<evidence type="ECO:0000259" key="8">
    <source>
        <dbReference type="Pfam" id="PF01694"/>
    </source>
</evidence>
<feature type="transmembrane region" description="Helical" evidence="7">
    <location>
        <begin position="185"/>
        <end position="205"/>
    </location>
</feature>
<protein>
    <submittedName>
        <fullName evidence="9">Protease</fullName>
    </submittedName>
</protein>